<dbReference type="Proteomes" id="UP000639772">
    <property type="component" value="Unassembled WGS sequence"/>
</dbReference>
<evidence type="ECO:0000256" key="3">
    <source>
        <dbReference type="ARBA" id="ARBA00023242"/>
    </source>
</evidence>
<dbReference type="GO" id="GO:0042273">
    <property type="term" value="P:ribosomal large subunit biogenesis"/>
    <property type="evidence" value="ECO:0007669"/>
    <property type="project" value="TreeGrafter"/>
</dbReference>
<dbReference type="GO" id="GO:0005730">
    <property type="term" value="C:nucleolus"/>
    <property type="evidence" value="ECO:0007669"/>
    <property type="project" value="TreeGrafter"/>
</dbReference>
<dbReference type="EMBL" id="JADCNM010000005">
    <property type="protein sequence ID" value="KAG0483777.1"/>
    <property type="molecule type" value="Genomic_DNA"/>
</dbReference>
<proteinExistence type="inferred from homology"/>
<organism evidence="4 5">
    <name type="scientific">Vanilla planifolia</name>
    <name type="common">Vanilla</name>
    <dbReference type="NCBI Taxonomy" id="51239"/>
    <lineage>
        <taxon>Eukaryota</taxon>
        <taxon>Viridiplantae</taxon>
        <taxon>Streptophyta</taxon>
        <taxon>Embryophyta</taxon>
        <taxon>Tracheophyta</taxon>
        <taxon>Spermatophyta</taxon>
        <taxon>Magnoliopsida</taxon>
        <taxon>Liliopsida</taxon>
        <taxon>Asparagales</taxon>
        <taxon>Orchidaceae</taxon>
        <taxon>Vanilloideae</taxon>
        <taxon>Vanilleae</taxon>
        <taxon>Vanilla</taxon>
    </lineage>
</organism>
<dbReference type="GO" id="GO:0030691">
    <property type="term" value="C:Noc2p-Noc3p complex"/>
    <property type="evidence" value="ECO:0007669"/>
    <property type="project" value="TreeGrafter"/>
</dbReference>
<gene>
    <name evidence="4" type="ORF">HPP92_011861</name>
</gene>
<accession>A0A835RD68</accession>
<dbReference type="AlphaFoldDB" id="A0A835RD68"/>
<protein>
    <recommendedName>
        <fullName evidence="6">Nucleolar complex protein 2 homolog</fullName>
    </recommendedName>
</protein>
<dbReference type="Pfam" id="PF03715">
    <property type="entry name" value="Noc2"/>
    <property type="match status" value="1"/>
</dbReference>
<name>A0A835RD68_VANPL</name>
<comment type="similarity">
    <text evidence="2">Belongs to the NOC2 family.</text>
</comment>
<dbReference type="GO" id="GO:0005654">
    <property type="term" value="C:nucleoplasm"/>
    <property type="evidence" value="ECO:0007669"/>
    <property type="project" value="TreeGrafter"/>
</dbReference>
<dbReference type="PANTHER" id="PTHR12687">
    <property type="entry name" value="NUCLEOLAR COMPLEX 2 AND RAD4-RELATED"/>
    <property type="match status" value="1"/>
</dbReference>
<evidence type="ECO:0000313" key="5">
    <source>
        <dbReference type="Proteomes" id="UP000639772"/>
    </source>
</evidence>
<evidence type="ECO:0000313" key="4">
    <source>
        <dbReference type="EMBL" id="KAG0483777.1"/>
    </source>
</evidence>
<evidence type="ECO:0008006" key="6">
    <source>
        <dbReference type="Google" id="ProtNLM"/>
    </source>
</evidence>
<dbReference type="GO" id="GO:0030690">
    <property type="term" value="C:Noc1p-Noc2p complex"/>
    <property type="evidence" value="ECO:0007669"/>
    <property type="project" value="TreeGrafter"/>
</dbReference>
<keyword evidence="3" id="KW-0539">Nucleus</keyword>
<comment type="caution">
    <text evidence="4">The sequence shown here is derived from an EMBL/GenBank/DDBJ whole genome shotgun (WGS) entry which is preliminary data.</text>
</comment>
<reference evidence="4 5" key="1">
    <citation type="journal article" date="2020" name="Nat. Food">
        <title>A phased Vanilla planifolia genome enables genetic improvement of flavour and production.</title>
        <authorList>
            <person name="Hasing T."/>
            <person name="Tang H."/>
            <person name="Brym M."/>
            <person name="Khazi F."/>
            <person name="Huang T."/>
            <person name="Chambers A.H."/>
        </authorList>
    </citation>
    <scope>NUCLEOTIDE SEQUENCE [LARGE SCALE GENOMIC DNA]</scope>
    <source>
        <tissue evidence="4">Leaf</tissue>
    </source>
</reference>
<evidence type="ECO:0000256" key="2">
    <source>
        <dbReference type="ARBA" id="ARBA00005907"/>
    </source>
</evidence>
<evidence type="ECO:0000256" key="1">
    <source>
        <dbReference type="ARBA" id="ARBA00004123"/>
    </source>
</evidence>
<dbReference type="PANTHER" id="PTHR12687:SF8">
    <property type="entry name" value="PROTEIN REBELOTE"/>
    <property type="match status" value="1"/>
</dbReference>
<dbReference type="OrthoDB" id="10266662at2759"/>
<comment type="subcellular location">
    <subcellularLocation>
        <location evidence="1">Nucleus</location>
    </subcellularLocation>
</comment>
<sequence>MLGVPDSCRKEIFLKSQSSSLWIKIRPLMKSYLRSCLLLLNQVTDTQIIVFILSRVKASAVFFSSFPSLKKLLIKISIHLWVTGEEDLSLFSFSVVLEIVSKLHSDWYDTCLMKTYKAFVGQSKFFDSANLKRFQFLENSIVELYSFDLQNSYHHILASLQQLAYTLSQAIKTKKKEELIKVCNWQYINSISLWVKFLVCNLQNHDLLPLFSLSVVVINGIVHLFPGHRYFPLRFRCVQMLNQLSLASGIFVPVVSLVLDFVEHKVSNADSSHVKSFNYSSVLKVPKYLLKQYKFQEECILSAIELLSAHFSTWSYHISFPELAATPLMFFKRLHEKLTNEALRRQVKRFIDQVELNKEFIERKRGEASFSPNNDVAIDSFLLMEKNNSRSSFTQYYVSVQQKSQSMISSNQR</sequence>
<dbReference type="InterPro" id="IPR005343">
    <property type="entry name" value="Noc2"/>
</dbReference>